<feature type="transmembrane region" description="Helical" evidence="24">
    <location>
        <begin position="173"/>
        <end position="191"/>
    </location>
</feature>
<evidence type="ECO:0000256" key="12">
    <source>
        <dbReference type="ARBA" id="ARBA00022695"/>
    </source>
</evidence>
<feature type="transmembrane region" description="Helical" evidence="24">
    <location>
        <begin position="197"/>
        <end position="218"/>
    </location>
</feature>
<keyword evidence="14" id="KW-0443">Lipid metabolism</keyword>
<proteinExistence type="inferred from homology"/>
<dbReference type="EMBL" id="SSOB01000009">
    <property type="protein sequence ID" value="THF81232.1"/>
    <property type="molecule type" value="Genomic_DNA"/>
</dbReference>
<evidence type="ECO:0000256" key="15">
    <source>
        <dbReference type="ARBA" id="ARBA00023136"/>
    </source>
</evidence>
<keyword evidence="8" id="KW-1003">Cell membrane</keyword>
<evidence type="ECO:0000313" key="26">
    <source>
        <dbReference type="Proteomes" id="UP000310636"/>
    </source>
</evidence>
<sequence length="263" mass="28696">MVQRLISGVIAGLIFLGVILLGDGYYSAFLTIVALLGYHEFARLNGFPPFRWDVIAGYAAVLLLSVPVPPFGWDPVSIEGCTWLLLFLLLSSTVFSKNKIHLEHASLLFLGAFYIGIGFRYMVVTRDLEHGVFWTLLTFFCIWASDAGAYFVGRAVGKRKLWPAISPNKTVEGAVGGLVISVIVGLVFYFLHPNWVGLWQAMGVALASAIAGTLGDLVQSAYKRLRGVKDSGNLLPGHGGVLDRTDSWLIVFPFVHVLGLLPN</sequence>
<comment type="catalytic activity">
    <reaction evidence="1">
        <text>a 1,2-diacyl-sn-glycero-3-phosphate + CTP + H(+) = a CDP-1,2-diacyl-sn-glycerol + diphosphate</text>
        <dbReference type="Rhea" id="RHEA:16229"/>
        <dbReference type="ChEBI" id="CHEBI:15378"/>
        <dbReference type="ChEBI" id="CHEBI:33019"/>
        <dbReference type="ChEBI" id="CHEBI:37563"/>
        <dbReference type="ChEBI" id="CHEBI:58332"/>
        <dbReference type="ChEBI" id="CHEBI:58608"/>
        <dbReference type="EC" id="2.7.7.41"/>
    </reaction>
</comment>
<keyword evidence="11 24" id="KW-0812">Transmembrane</keyword>
<accession>A0A4S4C0T6</accession>
<keyword evidence="13 24" id="KW-1133">Transmembrane helix</keyword>
<keyword evidence="26" id="KW-1185">Reference proteome</keyword>
<evidence type="ECO:0000256" key="23">
    <source>
        <dbReference type="ARBA" id="ARBA00033406"/>
    </source>
</evidence>
<keyword evidence="16" id="KW-0594">Phospholipid biosynthesis</keyword>
<evidence type="ECO:0000256" key="7">
    <source>
        <dbReference type="ARBA" id="ARBA00019373"/>
    </source>
</evidence>
<keyword evidence="9" id="KW-0444">Lipid biosynthesis</keyword>
<dbReference type="GO" id="GO:0016024">
    <property type="term" value="P:CDP-diacylglycerol biosynthetic process"/>
    <property type="evidence" value="ECO:0007669"/>
    <property type="project" value="TreeGrafter"/>
</dbReference>
<dbReference type="OrthoDB" id="9799199at2"/>
<organism evidence="25 26">
    <name type="scientific">Cohnella fermenti</name>
    <dbReference type="NCBI Taxonomy" id="2565925"/>
    <lineage>
        <taxon>Bacteria</taxon>
        <taxon>Bacillati</taxon>
        <taxon>Bacillota</taxon>
        <taxon>Bacilli</taxon>
        <taxon>Bacillales</taxon>
        <taxon>Paenibacillaceae</taxon>
        <taxon>Cohnella</taxon>
    </lineage>
</organism>
<evidence type="ECO:0000256" key="16">
    <source>
        <dbReference type="ARBA" id="ARBA00023209"/>
    </source>
</evidence>
<evidence type="ECO:0000313" key="25">
    <source>
        <dbReference type="EMBL" id="THF81232.1"/>
    </source>
</evidence>
<evidence type="ECO:0000256" key="10">
    <source>
        <dbReference type="ARBA" id="ARBA00022679"/>
    </source>
</evidence>
<evidence type="ECO:0000256" key="19">
    <source>
        <dbReference type="ARBA" id="ARBA00031825"/>
    </source>
</evidence>
<evidence type="ECO:0000256" key="13">
    <source>
        <dbReference type="ARBA" id="ARBA00022989"/>
    </source>
</evidence>
<comment type="subcellular location">
    <subcellularLocation>
        <location evidence="2">Cell membrane</location>
        <topology evidence="2">Multi-pass membrane protein</topology>
    </subcellularLocation>
</comment>
<evidence type="ECO:0000256" key="6">
    <source>
        <dbReference type="ARBA" id="ARBA00012487"/>
    </source>
</evidence>
<comment type="pathway">
    <text evidence="3">Phospholipid metabolism; CDP-diacylglycerol biosynthesis; CDP-diacylglycerol from sn-glycerol 3-phosphate: step 3/3.</text>
</comment>
<dbReference type="EC" id="2.7.7.41" evidence="6"/>
<dbReference type="PANTHER" id="PTHR46382:SF1">
    <property type="entry name" value="PHOSPHATIDATE CYTIDYLYLTRANSFERASE"/>
    <property type="match status" value="1"/>
</dbReference>
<feature type="transmembrane region" description="Helical" evidence="24">
    <location>
        <begin position="6"/>
        <end position="38"/>
    </location>
</feature>
<dbReference type="Proteomes" id="UP000310636">
    <property type="component" value="Unassembled WGS sequence"/>
</dbReference>
<keyword evidence="10 25" id="KW-0808">Transferase</keyword>
<evidence type="ECO:0000256" key="14">
    <source>
        <dbReference type="ARBA" id="ARBA00023098"/>
    </source>
</evidence>
<evidence type="ECO:0000256" key="22">
    <source>
        <dbReference type="ARBA" id="ARBA00032743"/>
    </source>
</evidence>
<gene>
    <name evidence="25" type="ORF">E6C55_08955</name>
</gene>
<evidence type="ECO:0000256" key="17">
    <source>
        <dbReference type="ARBA" id="ARBA00023264"/>
    </source>
</evidence>
<feature type="transmembrane region" description="Helical" evidence="24">
    <location>
        <begin position="76"/>
        <end position="95"/>
    </location>
</feature>
<evidence type="ECO:0000256" key="24">
    <source>
        <dbReference type="SAM" id="Phobius"/>
    </source>
</evidence>
<keyword evidence="12 25" id="KW-0548">Nucleotidyltransferase</keyword>
<comment type="pathway">
    <text evidence="4">Lipid metabolism.</text>
</comment>
<dbReference type="PANTHER" id="PTHR46382">
    <property type="entry name" value="PHOSPHATIDATE CYTIDYLYLTRANSFERASE"/>
    <property type="match status" value="1"/>
</dbReference>
<evidence type="ECO:0000256" key="21">
    <source>
        <dbReference type="ARBA" id="ARBA00032396"/>
    </source>
</evidence>
<dbReference type="GO" id="GO:0004605">
    <property type="term" value="F:phosphatidate cytidylyltransferase activity"/>
    <property type="evidence" value="ECO:0007669"/>
    <property type="project" value="UniProtKB-EC"/>
</dbReference>
<feature type="transmembrane region" description="Helical" evidence="24">
    <location>
        <begin position="107"/>
        <end position="125"/>
    </location>
</feature>
<evidence type="ECO:0000256" key="9">
    <source>
        <dbReference type="ARBA" id="ARBA00022516"/>
    </source>
</evidence>
<evidence type="ECO:0000256" key="18">
    <source>
        <dbReference type="ARBA" id="ARBA00029893"/>
    </source>
</evidence>
<dbReference type="Pfam" id="PF01148">
    <property type="entry name" value="CTP_transf_1"/>
    <property type="match status" value="1"/>
</dbReference>
<comment type="similarity">
    <text evidence="5">Belongs to the CDS family.</text>
</comment>
<keyword evidence="15 24" id="KW-0472">Membrane</keyword>
<evidence type="ECO:0000256" key="3">
    <source>
        <dbReference type="ARBA" id="ARBA00005119"/>
    </source>
</evidence>
<feature type="transmembrane region" description="Helical" evidence="24">
    <location>
        <begin position="131"/>
        <end position="152"/>
    </location>
</feature>
<evidence type="ECO:0000256" key="1">
    <source>
        <dbReference type="ARBA" id="ARBA00001698"/>
    </source>
</evidence>
<evidence type="ECO:0000256" key="4">
    <source>
        <dbReference type="ARBA" id="ARBA00005189"/>
    </source>
</evidence>
<comment type="caution">
    <text evidence="25">The sequence shown here is derived from an EMBL/GenBank/DDBJ whole genome shotgun (WGS) entry which is preliminary data.</text>
</comment>
<protein>
    <recommendedName>
        <fullName evidence="7">Phosphatidate cytidylyltransferase</fullName>
        <ecNumber evidence="6">2.7.7.41</ecNumber>
    </recommendedName>
    <alternativeName>
        <fullName evidence="20">CDP-DAG synthase</fullName>
    </alternativeName>
    <alternativeName>
        <fullName evidence="22">CDP-DG synthase</fullName>
    </alternativeName>
    <alternativeName>
        <fullName evidence="18">CDP-diacylglycerol synthase</fullName>
    </alternativeName>
    <alternativeName>
        <fullName evidence="21">CDP-diglyceride pyrophosphorylase</fullName>
    </alternativeName>
    <alternativeName>
        <fullName evidence="23">CDP-diglyceride synthase</fullName>
    </alternativeName>
    <alternativeName>
        <fullName evidence="19">CTP:phosphatidate cytidylyltransferase</fullName>
    </alternativeName>
</protein>
<dbReference type="AlphaFoldDB" id="A0A4S4C0T6"/>
<evidence type="ECO:0000256" key="5">
    <source>
        <dbReference type="ARBA" id="ARBA00010185"/>
    </source>
</evidence>
<dbReference type="GO" id="GO:0005886">
    <property type="term" value="C:plasma membrane"/>
    <property type="evidence" value="ECO:0007669"/>
    <property type="project" value="UniProtKB-SubCell"/>
</dbReference>
<reference evidence="25 26" key="1">
    <citation type="submission" date="2019-04" db="EMBL/GenBank/DDBJ databases">
        <title>Cohnella sp. nov. isolated from preserved vegetables.</title>
        <authorList>
            <person name="Lin S.-Y."/>
            <person name="Hung M.-H."/>
            <person name="Young C.-C."/>
        </authorList>
    </citation>
    <scope>NUCLEOTIDE SEQUENCE [LARGE SCALE GENOMIC DNA]</scope>
    <source>
        <strain evidence="25 26">CC-MHH1044</strain>
    </source>
</reference>
<dbReference type="RefSeq" id="WP_136369442.1">
    <property type="nucleotide sequence ID" value="NZ_SSOB01000009.1"/>
</dbReference>
<evidence type="ECO:0000256" key="11">
    <source>
        <dbReference type="ARBA" id="ARBA00022692"/>
    </source>
</evidence>
<evidence type="ECO:0000256" key="20">
    <source>
        <dbReference type="ARBA" id="ARBA00032253"/>
    </source>
</evidence>
<name>A0A4S4C0T6_9BACL</name>
<evidence type="ECO:0000256" key="2">
    <source>
        <dbReference type="ARBA" id="ARBA00004651"/>
    </source>
</evidence>
<keyword evidence="17" id="KW-1208">Phospholipid metabolism</keyword>
<evidence type="ECO:0000256" key="8">
    <source>
        <dbReference type="ARBA" id="ARBA00022475"/>
    </source>
</evidence>